<dbReference type="Proteomes" id="UP000199514">
    <property type="component" value="Unassembled WGS sequence"/>
</dbReference>
<accession>A0A1I1NCZ1</accession>
<dbReference type="EMBL" id="FOLE01000014">
    <property type="protein sequence ID" value="SFC95499.1"/>
    <property type="molecule type" value="Genomic_DNA"/>
</dbReference>
<dbReference type="STRING" id="927664.SAMN05421780_11423"/>
<dbReference type="AlphaFoldDB" id="A0A1I1NCZ1"/>
<dbReference type="RefSeq" id="WP_091516451.1">
    <property type="nucleotide sequence ID" value="NZ_FOLE01000014.1"/>
</dbReference>
<evidence type="ECO:0000313" key="2">
    <source>
        <dbReference type="Proteomes" id="UP000199514"/>
    </source>
</evidence>
<organism evidence="1 2">
    <name type="scientific">Flexibacter flexilis DSM 6793</name>
    <dbReference type="NCBI Taxonomy" id="927664"/>
    <lineage>
        <taxon>Bacteria</taxon>
        <taxon>Pseudomonadati</taxon>
        <taxon>Bacteroidota</taxon>
        <taxon>Cytophagia</taxon>
        <taxon>Cytophagales</taxon>
        <taxon>Flexibacteraceae</taxon>
        <taxon>Flexibacter</taxon>
    </lineage>
</organism>
<evidence type="ECO:0000313" key="1">
    <source>
        <dbReference type="EMBL" id="SFC95499.1"/>
    </source>
</evidence>
<sequence length="143" mass="16955">MAQKLEQPSATESLFVVTIYRPYNNKNTGYQHIDTMYSFDTSFERSLAFDVTKFEMYKGFEMIIKHLQKNKDRVFRASICANKILNTTKKGSISGENMKLELMLFKGMSKLPDGVLTYEKYQEQLGQLRYEEMRRKEMEETQW</sequence>
<reference evidence="1 2" key="1">
    <citation type="submission" date="2016-10" db="EMBL/GenBank/DDBJ databases">
        <authorList>
            <person name="de Groot N.N."/>
        </authorList>
    </citation>
    <scope>NUCLEOTIDE SEQUENCE [LARGE SCALE GENOMIC DNA]</scope>
    <source>
        <strain evidence="1 2">DSM 6793</strain>
    </source>
</reference>
<gene>
    <name evidence="1" type="ORF">SAMN05421780_11423</name>
</gene>
<protein>
    <submittedName>
        <fullName evidence="1">Uncharacterized protein</fullName>
    </submittedName>
</protein>
<name>A0A1I1NCZ1_9BACT</name>
<keyword evidence="2" id="KW-1185">Reference proteome</keyword>
<proteinExistence type="predicted"/>